<evidence type="ECO:0000259" key="15">
    <source>
        <dbReference type="Pfam" id="PF17837"/>
    </source>
</evidence>
<dbReference type="GO" id="GO:0000287">
    <property type="term" value="F:magnesium ion binding"/>
    <property type="evidence" value="ECO:0007669"/>
    <property type="project" value="InterPro"/>
</dbReference>
<evidence type="ECO:0000313" key="16">
    <source>
        <dbReference type="EMBL" id="PPK70803.1"/>
    </source>
</evidence>
<dbReference type="RefSeq" id="WP_104424065.1">
    <property type="nucleotide sequence ID" value="NZ_PTIY01000008.1"/>
</dbReference>
<dbReference type="UniPathway" id="UPA00017"/>
<feature type="binding site" evidence="12">
    <location>
        <position position="64"/>
    </location>
    <ligand>
        <name>CoA</name>
        <dbReference type="ChEBI" id="CHEBI:57287"/>
    </ligand>
</feature>
<comment type="catalytic activity">
    <reaction evidence="11">
        <text>apo-[peptidyl-carrier protein] + CoA = holo-[peptidyl-carrier protein] + adenosine 3',5'-bisphosphate + H(+)</text>
        <dbReference type="Rhea" id="RHEA:46228"/>
        <dbReference type="Rhea" id="RHEA-COMP:11479"/>
        <dbReference type="Rhea" id="RHEA-COMP:11480"/>
        <dbReference type="ChEBI" id="CHEBI:15378"/>
        <dbReference type="ChEBI" id="CHEBI:29999"/>
        <dbReference type="ChEBI" id="CHEBI:57287"/>
        <dbReference type="ChEBI" id="CHEBI:58343"/>
        <dbReference type="ChEBI" id="CHEBI:64479"/>
    </reaction>
</comment>
<feature type="binding site" evidence="13">
    <location>
        <position position="123"/>
    </location>
    <ligand>
        <name>Mg(2+)</name>
        <dbReference type="ChEBI" id="CHEBI:18420"/>
    </ligand>
</feature>
<dbReference type="InterPro" id="IPR037143">
    <property type="entry name" value="4-PPantetheinyl_Trfase_dom_sf"/>
</dbReference>
<dbReference type="SUPFAM" id="SSF56214">
    <property type="entry name" value="4'-phosphopantetheinyl transferase"/>
    <property type="match status" value="1"/>
</dbReference>
<evidence type="ECO:0000256" key="4">
    <source>
        <dbReference type="ARBA" id="ARBA00011503"/>
    </source>
</evidence>
<dbReference type="Pfam" id="PF01648">
    <property type="entry name" value="ACPS"/>
    <property type="match status" value="1"/>
</dbReference>
<dbReference type="InterPro" id="IPR003542">
    <property type="entry name" value="Enbac_synth_compD-like"/>
</dbReference>
<dbReference type="Gene3D" id="3.90.470.20">
    <property type="entry name" value="4'-phosphopantetheinyl transferase domain"/>
    <property type="match status" value="1"/>
</dbReference>
<evidence type="ECO:0000256" key="7">
    <source>
        <dbReference type="ARBA" id="ARBA00023191"/>
    </source>
</evidence>
<evidence type="ECO:0000256" key="6">
    <source>
        <dbReference type="ARBA" id="ARBA00022679"/>
    </source>
</evidence>
<evidence type="ECO:0000256" key="11">
    <source>
        <dbReference type="ARBA" id="ARBA00049191"/>
    </source>
</evidence>
<evidence type="ECO:0000256" key="8">
    <source>
        <dbReference type="ARBA" id="ARBA00029894"/>
    </source>
</evidence>
<feature type="domain" description="4'-phosphopantetheinyl transferase N-terminal" evidence="15">
    <location>
        <begin position="44"/>
        <end position="110"/>
    </location>
</feature>
<dbReference type="EMBL" id="PTIY01000008">
    <property type="protein sequence ID" value="PPK70803.1"/>
    <property type="molecule type" value="Genomic_DNA"/>
</dbReference>
<dbReference type="PANTHER" id="PTHR38096:SF1">
    <property type="entry name" value="ENTEROBACTIN SYNTHASE COMPONENT D"/>
    <property type="match status" value="1"/>
</dbReference>
<dbReference type="Proteomes" id="UP000238071">
    <property type="component" value="Unassembled WGS sequence"/>
</dbReference>
<dbReference type="InterPro" id="IPR041354">
    <property type="entry name" value="4PPT_N"/>
</dbReference>
<evidence type="ECO:0000256" key="13">
    <source>
        <dbReference type="PIRSR" id="PIRSR603542-2"/>
    </source>
</evidence>
<feature type="binding site" evidence="12">
    <location>
        <position position="170"/>
    </location>
    <ligand>
        <name>CoA</name>
        <dbReference type="ChEBI" id="CHEBI:57287"/>
    </ligand>
</feature>
<evidence type="ECO:0000256" key="10">
    <source>
        <dbReference type="ARBA" id="ARBA00049176"/>
    </source>
</evidence>
<gene>
    <name evidence="16" type="ORF">B0F88_108158</name>
</gene>
<keyword evidence="13" id="KW-0460">Magnesium</keyword>
<dbReference type="PANTHER" id="PTHR38096">
    <property type="entry name" value="ENTEROBACTIN SYNTHASE COMPONENT D"/>
    <property type="match status" value="1"/>
</dbReference>
<evidence type="ECO:0000313" key="17">
    <source>
        <dbReference type="Proteomes" id="UP000238071"/>
    </source>
</evidence>
<keyword evidence="13" id="KW-0479">Metal-binding</keyword>
<dbReference type="PRINTS" id="PR01399">
    <property type="entry name" value="ENTSNTHTASED"/>
</dbReference>
<proteinExistence type="inferred from homology"/>
<comment type="similarity">
    <text evidence="3">Belongs to the P-Pant transferase superfamily. EntD family.</text>
</comment>
<accession>A0A2S6H003</accession>
<evidence type="ECO:0000256" key="9">
    <source>
        <dbReference type="ARBA" id="ARBA00031996"/>
    </source>
</evidence>
<comment type="caution">
    <text evidence="16">The sequence shown here is derived from an EMBL/GenBank/DDBJ whole genome shotgun (WGS) entry which is preliminary data.</text>
</comment>
<evidence type="ECO:0000256" key="2">
    <source>
        <dbReference type="ARBA" id="ARBA00004993"/>
    </source>
</evidence>
<evidence type="ECO:0000259" key="14">
    <source>
        <dbReference type="Pfam" id="PF01648"/>
    </source>
</evidence>
<dbReference type="Pfam" id="PF17837">
    <property type="entry name" value="4PPT_N"/>
    <property type="match status" value="1"/>
</dbReference>
<evidence type="ECO:0000256" key="5">
    <source>
        <dbReference type="ARBA" id="ARBA00019087"/>
    </source>
</evidence>
<name>A0A2S6H003_9GAMM</name>
<comment type="function">
    <text evidence="1">Involved in the biosynthesis of the siderophore enterobactin (enterochelin), which is a macrocyclic trimeric lactone of N-(2,3-dihydroxybenzoyl)-serine. The serine trilactone serves as a scaffolding for the three catechol functionalities that provide hexadentate coordination for the tightly ligated iron(2+) atoms. Plays an essential role in the assembly of the enterobactin by catalyzing the transfer of the 4'-phosphopantetheine (Ppant) moiety from coenzyme A to the apo-domains of both EntB (ArCP domain) and EntF (PCP domain) to yield their holo-forms which make them competent for the activation of 2,3-dihydroxybenzoate (DHB) and L-serine, respectively.</text>
</comment>
<evidence type="ECO:0000256" key="12">
    <source>
        <dbReference type="PIRSR" id="PIRSR603542-1"/>
    </source>
</evidence>
<dbReference type="GO" id="GO:0009239">
    <property type="term" value="P:enterobactin biosynthetic process"/>
    <property type="evidence" value="ECO:0007669"/>
    <property type="project" value="UniProtKB-UniPathway"/>
</dbReference>
<keyword evidence="6 16" id="KW-0808">Transferase</keyword>
<comment type="subunit">
    <text evidence="4">EntB, EntD, EntE, and EntF form a multienzyme complex called enterobactin synthase.</text>
</comment>
<evidence type="ECO:0000256" key="1">
    <source>
        <dbReference type="ARBA" id="ARBA00003937"/>
    </source>
</evidence>
<comment type="catalytic activity">
    <reaction evidence="10">
        <text>apo-[aryl-carrier protein] + CoA = holo-[aryl-carrier protein] + adenosine 3',5'-bisphosphate + H(+)</text>
        <dbReference type="Rhea" id="RHEA:48404"/>
        <dbReference type="Rhea" id="RHEA-COMP:15903"/>
        <dbReference type="Rhea" id="RHEA-COMP:17557"/>
        <dbReference type="ChEBI" id="CHEBI:15378"/>
        <dbReference type="ChEBI" id="CHEBI:29999"/>
        <dbReference type="ChEBI" id="CHEBI:57287"/>
        <dbReference type="ChEBI" id="CHEBI:58343"/>
        <dbReference type="ChEBI" id="CHEBI:64479"/>
    </reaction>
</comment>
<comment type="pathway">
    <text evidence="2">Siderophore biosynthesis; enterobactin biosynthesis.</text>
</comment>
<feature type="binding site" evidence="12">
    <location>
        <position position="56"/>
    </location>
    <ligand>
        <name>CoA</name>
        <dbReference type="ChEBI" id="CHEBI:57287"/>
    </ligand>
</feature>
<feature type="binding site" evidence="12">
    <location>
        <begin position="100"/>
        <end position="101"/>
    </location>
    <ligand>
        <name>CoA</name>
        <dbReference type="ChEBI" id="CHEBI:57287"/>
    </ligand>
</feature>
<dbReference type="GO" id="GO:0005886">
    <property type="term" value="C:plasma membrane"/>
    <property type="evidence" value="ECO:0007669"/>
    <property type="project" value="TreeGrafter"/>
</dbReference>
<dbReference type="GO" id="GO:0008897">
    <property type="term" value="F:holo-[acyl-carrier-protein] synthase activity"/>
    <property type="evidence" value="ECO:0007669"/>
    <property type="project" value="InterPro"/>
</dbReference>
<keyword evidence="7" id="KW-0259">Enterobactin biosynthesis</keyword>
<evidence type="ECO:0000256" key="3">
    <source>
        <dbReference type="ARBA" id="ARBA00008342"/>
    </source>
</evidence>
<reference evidence="16 17" key="1">
    <citation type="submission" date="2018-02" db="EMBL/GenBank/DDBJ databases">
        <title>Subsurface microbial communities from deep shales in Ohio and West Virginia, USA.</title>
        <authorList>
            <person name="Wrighton K."/>
        </authorList>
    </citation>
    <scope>NUCLEOTIDE SEQUENCE [LARGE SCALE GENOMIC DNA]</scope>
    <source>
        <strain evidence="16 17">OWC-G53F</strain>
    </source>
</reference>
<organism evidence="16 17">
    <name type="scientific">Methylobacter tundripaludum</name>
    <dbReference type="NCBI Taxonomy" id="173365"/>
    <lineage>
        <taxon>Bacteria</taxon>
        <taxon>Pseudomonadati</taxon>
        <taxon>Pseudomonadota</taxon>
        <taxon>Gammaproteobacteria</taxon>
        <taxon>Methylococcales</taxon>
        <taxon>Methylococcaceae</taxon>
        <taxon>Methylobacter</taxon>
    </lineage>
</organism>
<sequence>MTFSGISTQLSRDVEQIEHSLRQWFPSQAFVKAAKIQHYPILPEEQALVANAVSSRQHEFATGRWLSRQGLQSFGLPDQPIKMGRLRNPLWPESVTGTISHDGELCAVVLMQKHQHCEAGIGIDLVSLPQRVGRMDELAPMFLANTDELSAMAAFNLAVDPALLLFSVKESVVKAMSFQLDDFIDMRAIEIYHAGKLRFRISGNAVSADIVAATTGNYLITAIKVR</sequence>
<dbReference type="OrthoDB" id="8210607at2"/>
<protein>
    <recommendedName>
        <fullName evidence="5">Enterobactin synthase component D</fullName>
    </recommendedName>
    <alternativeName>
        <fullName evidence="8">4'-phosphopantetheinyl transferase EntD</fullName>
    </alternativeName>
    <alternativeName>
        <fullName evidence="9">Enterochelin synthase D</fullName>
    </alternativeName>
</protein>
<comment type="cofactor">
    <cofactor evidence="13">
        <name>Mg(2+)</name>
        <dbReference type="ChEBI" id="CHEBI:18420"/>
    </cofactor>
</comment>
<feature type="binding site" evidence="12">
    <location>
        <position position="174"/>
    </location>
    <ligand>
        <name>CoA</name>
        <dbReference type="ChEBI" id="CHEBI:57287"/>
    </ligand>
</feature>
<dbReference type="GO" id="GO:0009366">
    <property type="term" value="C:enterobactin synthetase complex"/>
    <property type="evidence" value="ECO:0007669"/>
    <property type="project" value="InterPro"/>
</dbReference>
<dbReference type="InterPro" id="IPR008278">
    <property type="entry name" value="4-PPantetheinyl_Trfase_dom"/>
</dbReference>
<keyword evidence="17" id="KW-1185">Reference proteome</keyword>
<feature type="domain" description="4'-phosphopantetheinyl transferase" evidence="14">
    <location>
        <begin position="120"/>
        <end position="204"/>
    </location>
</feature>
<dbReference type="AlphaFoldDB" id="A0A2S6H003"/>